<protein>
    <submittedName>
        <fullName evidence="1">Uncharacterized protein</fullName>
    </submittedName>
</protein>
<gene>
    <name evidence="1" type="ORF">BH720_010625</name>
</gene>
<evidence type="ECO:0000313" key="2">
    <source>
        <dbReference type="Proteomes" id="UP000095472"/>
    </source>
</evidence>
<dbReference type="Proteomes" id="UP000095472">
    <property type="component" value="Chromosome"/>
</dbReference>
<dbReference type="EMBL" id="CP182909">
    <property type="protein sequence ID" value="XPM65909.1"/>
    <property type="molecule type" value="Genomic_DNA"/>
</dbReference>
<sequence length="309" mass="34275">MKNIHYLLLGGALAAVIGGAAFATAIHQRQDEPNPPIVTNPSPSPSPEPVAQNPSPANPGNPAPPKYPEFEHRRITLVDEVQPGTEFHTFREQLRQAVKSRDARFVRSLIPANGVTLGFGEPQSAEELNLNSPQSRFWSLLEKSTAIGCTAQKNEYFENAVQGDRVWVCANINQAFRQQYPAPPSYEGIEWELTHVVVVGENVNVRSQPSLNSSAINVLSNEVVEVDRPALEKYLDRLFSEGKEHDPIEGWTPVKLSNGQAGYVYNRFVYAPLEYRAVFGQVNGTNGSLFICPVEIRKNILIPCYRVGR</sequence>
<keyword evidence="2" id="KW-1185">Reference proteome</keyword>
<accession>A0ACD5GYS0</accession>
<name>A0ACD5GYS0_9CYAN</name>
<organism evidence="1 2">
    <name type="scientific">Desertifilum tharense IPPAS B-1220</name>
    <dbReference type="NCBI Taxonomy" id="1781255"/>
    <lineage>
        <taxon>Bacteria</taxon>
        <taxon>Bacillati</taxon>
        <taxon>Cyanobacteriota</taxon>
        <taxon>Cyanophyceae</taxon>
        <taxon>Desertifilales</taxon>
        <taxon>Desertifilaceae</taxon>
        <taxon>Desertifilum</taxon>
    </lineage>
</organism>
<proteinExistence type="predicted"/>
<reference evidence="1 2" key="1">
    <citation type="journal article" date="2016" name="Genome Announc.">
        <title>Draft Genome Sequence of the Thermotolerant Cyanobacterium Desertifilum sp. IPPAS B-1220.</title>
        <authorList>
            <person name="Mironov K.S."/>
            <person name="Sinetova M.A."/>
            <person name="Bolatkhan K."/>
            <person name="Zayadan B.K."/>
            <person name="Ustinova V.V."/>
            <person name="Kupriyanova E.V."/>
            <person name="Skrypnik A.N."/>
            <person name="Gogoleva N.E."/>
            <person name="Gogolev Y.V."/>
            <person name="Los D.A."/>
        </authorList>
    </citation>
    <scope>NUCLEOTIDE SEQUENCE [LARGE SCALE GENOMIC DNA]</scope>
    <source>
        <strain evidence="1 2">IPPAS B-1220</strain>
    </source>
</reference>
<evidence type="ECO:0000313" key="1">
    <source>
        <dbReference type="EMBL" id="XPM65909.1"/>
    </source>
</evidence>